<dbReference type="SUPFAM" id="SSF56672">
    <property type="entry name" value="DNA/RNA polymerases"/>
    <property type="match status" value="1"/>
</dbReference>
<keyword evidence="5" id="KW-0479">Metal-binding</keyword>
<dbReference type="GO" id="GO:0004190">
    <property type="term" value="F:aspartic-type endopeptidase activity"/>
    <property type="evidence" value="ECO:0007669"/>
    <property type="project" value="UniProtKB-KW"/>
</dbReference>
<dbReference type="InterPro" id="IPR036397">
    <property type="entry name" value="RNaseH_sf"/>
</dbReference>
<keyword evidence="7" id="KW-0064">Aspartyl protease</keyword>
<evidence type="ECO:0000256" key="4">
    <source>
        <dbReference type="ARBA" id="ARBA00022722"/>
    </source>
</evidence>
<evidence type="ECO:0000256" key="13">
    <source>
        <dbReference type="ARBA" id="ARBA00022918"/>
    </source>
</evidence>
<dbReference type="Pfam" id="PF00098">
    <property type="entry name" value="zf-CCHC"/>
    <property type="match status" value="1"/>
</dbReference>
<feature type="compositionally biased region" description="Basic and acidic residues" evidence="19">
    <location>
        <begin position="776"/>
        <end position="791"/>
    </location>
</feature>
<dbReference type="Pfam" id="PF25597">
    <property type="entry name" value="SH3_retrovirus"/>
    <property type="match status" value="1"/>
</dbReference>
<dbReference type="InterPro" id="IPR001878">
    <property type="entry name" value="Znf_CCHC"/>
</dbReference>
<dbReference type="Pfam" id="PF00665">
    <property type="entry name" value="rve"/>
    <property type="match status" value="1"/>
</dbReference>
<dbReference type="InterPro" id="IPR013103">
    <property type="entry name" value="RVT_2"/>
</dbReference>
<evidence type="ECO:0000256" key="17">
    <source>
        <dbReference type="ARBA" id="ARBA00023268"/>
    </source>
</evidence>
<dbReference type="InterPro" id="IPR039537">
    <property type="entry name" value="Retrotran_Ty1/copia-like"/>
</dbReference>
<evidence type="ECO:0000256" key="1">
    <source>
        <dbReference type="ARBA" id="ARBA00002180"/>
    </source>
</evidence>
<feature type="compositionally biased region" description="Polar residues" evidence="19">
    <location>
        <begin position="792"/>
        <end position="803"/>
    </location>
</feature>
<dbReference type="SMART" id="SM00343">
    <property type="entry name" value="ZnF_C2HC"/>
    <property type="match status" value="1"/>
</dbReference>
<evidence type="ECO:0000259" key="20">
    <source>
        <dbReference type="PROSITE" id="PS50158"/>
    </source>
</evidence>
<evidence type="ECO:0000256" key="16">
    <source>
        <dbReference type="ARBA" id="ARBA00023172"/>
    </source>
</evidence>
<dbReference type="SUPFAM" id="SSF53098">
    <property type="entry name" value="Ribonuclease H-like"/>
    <property type="match status" value="1"/>
</dbReference>
<evidence type="ECO:0000256" key="12">
    <source>
        <dbReference type="ARBA" id="ARBA00022908"/>
    </source>
</evidence>
<accession>A0A0J7N3Z5</accession>
<keyword evidence="4" id="KW-0540">Nuclease</keyword>
<dbReference type="InterPro" id="IPR025724">
    <property type="entry name" value="GAG-pre-integrase_dom"/>
</dbReference>
<evidence type="ECO:0000256" key="6">
    <source>
        <dbReference type="ARBA" id="ARBA00022741"/>
    </source>
</evidence>
<dbReference type="CDD" id="cd09272">
    <property type="entry name" value="RNase_HI_RT_Ty1"/>
    <property type="match status" value="1"/>
</dbReference>
<dbReference type="InterPro" id="IPR036875">
    <property type="entry name" value="Znf_CCHC_sf"/>
</dbReference>
<evidence type="ECO:0000256" key="5">
    <source>
        <dbReference type="ARBA" id="ARBA00022723"/>
    </source>
</evidence>
<dbReference type="InterPro" id="IPR054722">
    <property type="entry name" value="PolX-like_BBD"/>
</dbReference>
<evidence type="ECO:0000256" key="2">
    <source>
        <dbReference type="ARBA" id="ARBA00022612"/>
    </source>
</evidence>
<evidence type="ECO:0000256" key="7">
    <source>
        <dbReference type="ARBA" id="ARBA00022750"/>
    </source>
</evidence>
<dbReference type="PANTHER" id="PTHR42648:SF11">
    <property type="entry name" value="TRANSPOSON TY4-P GAG-POL POLYPROTEIN"/>
    <property type="match status" value="1"/>
</dbReference>
<dbReference type="PROSITE" id="PS50994">
    <property type="entry name" value="INTEGRASE"/>
    <property type="match status" value="1"/>
</dbReference>
<keyword evidence="12" id="KW-0229">DNA integration</keyword>
<dbReference type="GO" id="GO:0006310">
    <property type="term" value="P:DNA recombination"/>
    <property type="evidence" value="ECO:0007669"/>
    <property type="project" value="UniProtKB-KW"/>
</dbReference>
<dbReference type="GO" id="GO:0008270">
    <property type="term" value="F:zinc ion binding"/>
    <property type="evidence" value="ECO:0007669"/>
    <property type="project" value="UniProtKB-KW"/>
</dbReference>
<comment type="caution">
    <text evidence="22">The sequence shown here is derived from an EMBL/GenBank/DDBJ whole genome shotgun (WGS) entry which is preliminary data.</text>
</comment>
<dbReference type="Pfam" id="PF22936">
    <property type="entry name" value="Pol_BBD"/>
    <property type="match status" value="1"/>
</dbReference>
<dbReference type="GO" id="GO:0003676">
    <property type="term" value="F:nucleic acid binding"/>
    <property type="evidence" value="ECO:0007669"/>
    <property type="project" value="InterPro"/>
</dbReference>
<dbReference type="InterPro" id="IPR012337">
    <property type="entry name" value="RNaseH-like_sf"/>
</dbReference>
<dbReference type="InterPro" id="IPR001584">
    <property type="entry name" value="Integrase_cat-core"/>
</dbReference>
<dbReference type="GO" id="GO:0006508">
    <property type="term" value="P:proteolysis"/>
    <property type="evidence" value="ECO:0007669"/>
    <property type="project" value="UniProtKB-KW"/>
</dbReference>
<evidence type="ECO:0000256" key="14">
    <source>
        <dbReference type="ARBA" id="ARBA00022932"/>
    </source>
</evidence>
<proteinExistence type="predicted"/>
<keyword evidence="10" id="KW-0067">ATP-binding</keyword>
<keyword evidence="3" id="KW-0645">Protease</keyword>
<evidence type="ECO:0000256" key="19">
    <source>
        <dbReference type="SAM" id="MobiDB-lite"/>
    </source>
</evidence>
<dbReference type="Pfam" id="PF14223">
    <property type="entry name" value="Retrotran_gag_2"/>
    <property type="match status" value="1"/>
</dbReference>
<dbReference type="Pfam" id="PF13976">
    <property type="entry name" value="gag_pre-integrs"/>
    <property type="match status" value="1"/>
</dbReference>
<dbReference type="GO" id="GO:0003964">
    <property type="term" value="F:RNA-directed DNA polymerase activity"/>
    <property type="evidence" value="ECO:0007669"/>
    <property type="project" value="UniProtKB-KW"/>
</dbReference>
<evidence type="ECO:0000256" key="8">
    <source>
        <dbReference type="ARBA" id="ARBA00022759"/>
    </source>
</evidence>
<dbReference type="GO" id="GO:0042575">
    <property type="term" value="C:DNA polymerase complex"/>
    <property type="evidence" value="ECO:0007669"/>
    <property type="project" value="UniProtKB-ARBA"/>
</dbReference>
<keyword evidence="18" id="KW-0863">Zinc-finger</keyword>
<keyword evidence="6" id="KW-0547">Nucleotide-binding</keyword>
<dbReference type="PANTHER" id="PTHR42648">
    <property type="entry name" value="TRANSPOSASE, PUTATIVE-RELATED"/>
    <property type="match status" value="1"/>
</dbReference>
<dbReference type="GO" id="GO:0005524">
    <property type="term" value="F:ATP binding"/>
    <property type="evidence" value="ECO:0007669"/>
    <property type="project" value="UniProtKB-KW"/>
</dbReference>
<evidence type="ECO:0000256" key="3">
    <source>
        <dbReference type="ARBA" id="ARBA00022670"/>
    </source>
</evidence>
<keyword evidence="9" id="KW-0378">Hydrolase</keyword>
<keyword evidence="18" id="KW-0862">Zinc</keyword>
<feature type="region of interest" description="Disordered" evidence="19">
    <location>
        <begin position="752"/>
        <end position="843"/>
    </location>
</feature>
<dbReference type="InterPro" id="IPR057670">
    <property type="entry name" value="SH3_retrovirus"/>
</dbReference>
<dbReference type="SUPFAM" id="SSF57756">
    <property type="entry name" value="Retrovirus zinc finger-like domains"/>
    <property type="match status" value="1"/>
</dbReference>
<comment type="function">
    <text evidence="1">The aspartyl protease (PR) mediates the proteolytic cleavages of the Gag and Gag-Pol polyproteins after assembly of the VLP.</text>
</comment>
<feature type="domain" description="Integrase catalytic" evidence="21">
    <location>
        <begin position="481"/>
        <end position="658"/>
    </location>
</feature>
<dbReference type="GO" id="GO:0015074">
    <property type="term" value="P:DNA integration"/>
    <property type="evidence" value="ECO:0007669"/>
    <property type="project" value="UniProtKB-KW"/>
</dbReference>
<feature type="compositionally biased region" description="Basic and acidic residues" evidence="19">
    <location>
        <begin position="819"/>
        <end position="840"/>
    </location>
</feature>
<evidence type="ECO:0000256" key="10">
    <source>
        <dbReference type="ARBA" id="ARBA00022840"/>
    </source>
</evidence>
<protein>
    <submittedName>
        <fullName evidence="22">Retrovirus-related gag-pol polyprotein</fullName>
    </submittedName>
</protein>
<name>A0A0J7N3Z5_LASNI</name>
<keyword evidence="11" id="KW-0460">Magnesium</keyword>
<keyword evidence="13" id="KW-0695">RNA-directed DNA polymerase</keyword>
<evidence type="ECO:0000313" key="22">
    <source>
        <dbReference type="EMBL" id="KMQ87415.1"/>
    </source>
</evidence>
<evidence type="ECO:0000256" key="9">
    <source>
        <dbReference type="ARBA" id="ARBA00022801"/>
    </source>
</evidence>
<evidence type="ECO:0000256" key="11">
    <source>
        <dbReference type="ARBA" id="ARBA00022842"/>
    </source>
</evidence>
<keyword evidence="2" id="KW-1188">Viral release from host cell</keyword>
<dbReference type="PROSITE" id="PS50158">
    <property type="entry name" value="ZF_CCHC"/>
    <property type="match status" value="1"/>
</dbReference>
<organism evidence="22 23">
    <name type="scientific">Lasius niger</name>
    <name type="common">Black garden ant</name>
    <dbReference type="NCBI Taxonomy" id="67767"/>
    <lineage>
        <taxon>Eukaryota</taxon>
        <taxon>Metazoa</taxon>
        <taxon>Ecdysozoa</taxon>
        <taxon>Arthropoda</taxon>
        <taxon>Hexapoda</taxon>
        <taxon>Insecta</taxon>
        <taxon>Pterygota</taxon>
        <taxon>Neoptera</taxon>
        <taxon>Endopterygota</taxon>
        <taxon>Hymenoptera</taxon>
        <taxon>Apocrita</taxon>
        <taxon>Aculeata</taxon>
        <taxon>Formicoidea</taxon>
        <taxon>Formicidae</taxon>
        <taxon>Formicinae</taxon>
        <taxon>Lasius</taxon>
        <taxon>Lasius</taxon>
    </lineage>
</organism>
<evidence type="ECO:0000259" key="21">
    <source>
        <dbReference type="PROSITE" id="PS50994"/>
    </source>
</evidence>
<evidence type="ECO:0000256" key="15">
    <source>
        <dbReference type="ARBA" id="ARBA00023113"/>
    </source>
</evidence>
<keyword evidence="14" id="KW-0548">Nucleotidyltransferase</keyword>
<sequence>MAEKTTLPTVPLLTGDNYFNWRVKMESVLQLKRLVHVLSSNRPRGDAKKEEVDAWDEKNADAVACIRLSLSDGQLLQFANETNAKLLWKAIHDTYAGPAEDRAIDAGEELRNIKMANTESVNEYISRARGLEVKCASTGLNISDRQLVYNIIRGLHNKFNQTCEILKTQREKKLDDILEILREKEKELQKKSGGNGQEAAYTSKHRKGFQKKKCYVCGKLGHIAKDCYHRKEYKPDQEKSVYGKNKKDSNKVNSGKNANLACEDKPEFVTFQAFNVSTCAKLKWDEWIIDSGCTSHMVPDRKYFIDYKPIKGKVYLAGKHNVLESKGIGSIRVKVYNYEGKVTFVTICDVIHVPKLRSNLLSVIKLLERGIKVNFMDYKVVICKENNEIITVGQQFEKHFIVRMTPVIKDDIYECNNTYNSIERNKVTYDDSGKDMANIWHRRLAHMNNEYMQRLIRENLVVGIKDRLKDINCKACKTCKLSRRPHRSVMYDQSKEMLDLVHLDLCGPMPVESIGGARYVLLIIDDYSDMYFTYFLKNKSDTFYMFQVFKEKCKNILGKRIKRIRTDNGTEFVNSQFKEVTEKEGIEHQKTVPYNPESNGKVERGNRVILERARTLLFESGLPLTFWAEAIAYVTHTANITPRKNKVKTPFEYCHGRAPNVGYLRTFGCTAFYHIHKGMRNKLQPSGRKAIMVGYSRERKAYRLFDIERESIVEERNVTFIENQKSSYNFKGKGKDEYYDWNIEYLIDTPNDNNLNNGNKSQDEVDQEEQGVNSESKSEIENENIQDRIDNQDQNVENRAQNNEIRKVGRPKGLTSVESMKRKEKELKEREDRLKEESVRRSARLNKESAQIVESIQLPSNINKARDSREWEKWKEAMEDELESLDKHKVWHLCEPLKNAKVIKSKWIFSNKGDNNDNIKYKIRLVAAGYQQLKNQDYDESYSPVINIDAWRTLIAIAAKSNLNVRFFDVKTAYLYGELKETVYLELPPGFEDRFGKGKVCNLKKSLYGLPQSGRVWFYKLKEVLIKNNLKQLASESCIFTNSNKACFFVFSSYVDDFTILDNDNQICEKILNLLRKEFEIRETTQSKTFLGMKVESNNTGIYLSQTEYIEKLLYKYGMSECKPVNTPIERGEEKGLDNEDNVGYDLDKYQEIIGELLYLANRTRPDLAFVTSYLSQYNHCPLKVHYKMCKRILRYLNNTKNKRLCYNRDPGMLKAYSDASWGNAENGKSFSGGVIFIGNSIVSWKCRKQRIIGNSTCEVELYAVSEIVKDIMWLQNMLTELKCEEYLDKPTEIYCDNQATIQWIKNAKSSNKTRHVNLKFHFVRDEVENGNIVMTYVNTKDMIADCLTKSTPKEKLVWCCEQMRLI</sequence>
<gene>
    <name evidence="22" type="ORF">RF55_13309</name>
</gene>
<keyword evidence="8" id="KW-0255">Endonuclease</keyword>
<dbReference type="GO" id="GO:0004519">
    <property type="term" value="F:endonuclease activity"/>
    <property type="evidence" value="ECO:0007669"/>
    <property type="project" value="UniProtKB-KW"/>
</dbReference>
<keyword evidence="15" id="KW-0917">Virion maturation</keyword>
<feature type="domain" description="CCHC-type" evidence="20">
    <location>
        <begin position="213"/>
        <end position="227"/>
    </location>
</feature>
<dbReference type="OrthoDB" id="7548346at2759"/>
<dbReference type="EMBL" id="LBMM01010515">
    <property type="protein sequence ID" value="KMQ87415.1"/>
    <property type="molecule type" value="Genomic_DNA"/>
</dbReference>
<dbReference type="PaxDb" id="67767-A0A0J7N3Z5"/>
<dbReference type="STRING" id="67767.A0A0J7N3Z5"/>
<keyword evidence="23" id="KW-1185">Reference proteome</keyword>
<dbReference type="Pfam" id="PF07727">
    <property type="entry name" value="RVT_2"/>
    <property type="match status" value="1"/>
</dbReference>
<evidence type="ECO:0000313" key="23">
    <source>
        <dbReference type="Proteomes" id="UP000036403"/>
    </source>
</evidence>
<evidence type="ECO:0000256" key="18">
    <source>
        <dbReference type="PROSITE-ProRule" id="PRU00047"/>
    </source>
</evidence>
<reference evidence="22 23" key="1">
    <citation type="submission" date="2015-04" db="EMBL/GenBank/DDBJ databases">
        <title>Lasius niger genome sequencing.</title>
        <authorList>
            <person name="Konorov E.A."/>
            <person name="Nikitin M.A."/>
            <person name="Kirill M.V."/>
            <person name="Chang P."/>
        </authorList>
    </citation>
    <scope>NUCLEOTIDE SEQUENCE [LARGE SCALE GENOMIC DNA]</scope>
    <source>
        <tissue evidence="22">Whole</tissue>
    </source>
</reference>
<keyword evidence="14" id="KW-0808">Transferase</keyword>
<keyword evidence="17" id="KW-0511">Multifunctional enzyme</keyword>
<dbReference type="Gene3D" id="4.10.60.10">
    <property type="entry name" value="Zinc finger, CCHC-type"/>
    <property type="match status" value="1"/>
</dbReference>
<dbReference type="GO" id="GO:0003887">
    <property type="term" value="F:DNA-directed DNA polymerase activity"/>
    <property type="evidence" value="ECO:0007669"/>
    <property type="project" value="UniProtKB-KW"/>
</dbReference>
<keyword evidence="14" id="KW-0239">DNA-directed DNA polymerase</keyword>
<keyword evidence="16" id="KW-0233">DNA recombination</keyword>
<dbReference type="Proteomes" id="UP000036403">
    <property type="component" value="Unassembled WGS sequence"/>
</dbReference>
<dbReference type="InterPro" id="IPR043502">
    <property type="entry name" value="DNA/RNA_pol_sf"/>
</dbReference>
<dbReference type="Gene3D" id="3.30.420.10">
    <property type="entry name" value="Ribonuclease H-like superfamily/Ribonuclease H"/>
    <property type="match status" value="1"/>
</dbReference>